<dbReference type="EMBL" id="BAABGZ010000006">
    <property type="protein sequence ID" value="GAA4346819.1"/>
    <property type="molecule type" value="Genomic_DNA"/>
</dbReference>
<evidence type="ECO:0000313" key="2">
    <source>
        <dbReference type="EMBL" id="GAA4346819.1"/>
    </source>
</evidence>
<gene>
    <name evidence="2" type="ORF">GCM10023185_01420</name>
</gene>
<dbReference type="Proteomes" id="UP001501153">
    <property type="component" value="Unassembled WGS sequence"/>
</dbReference>
<dbReference type="RefSeq" id="WP_345232862.1">
    <property type="nucleotide sequence ID" value="NZ_BAABGZ010000006.1"/>
</dbReference>
<proteinExistence type="predicted"/>
<comment type="caution">
    <text evidence="2">The sequence shown here is derived from an EMBL/GenBank/DDBJ whole genome shotgun (WGS) entry which is preliminary data.</text>
</comment>
<reference evidence="3" key="1">
    <citation type="journal article" date="2019" name="Int. J. Syst. Evol. Microbiol.">
        <title>The Global Catalogue of Microorganisms (GCM) 10K type strain sequencing project: providing services to taxonomists for standard genome sequencing and annotation.</title>
        <authorList>
            <consortium name="The Broad Institute Genomics Platform"/>
            <consortium name="The Broad Institute Genome Sequencing Center for Infectious Disease"/>
            <person name="Wu L."/>
            <person name="Ma J."/>
        </authorList>
    </citation>
    <scope>NUCLEOTIDE SEQUENCE [LARGE SCALE GENOMIC DNA]</scope>
    <source>
        <strain evidence="3">JCM 17923</strain>
    </source>
</reference>
<sequence>MKQHLLLLSGSLLLAAATTAQAQTPGVGIGTTAPDASAALDIISTTKGVLLPRVANAAALASPATGLLVFQTGAPAGFYYNAGTPAVPSWQQLATASGAAITADNGLTKTGQNIQLGGPLTGNTTVGLGNSHLTLSSTGGGVGIGTTGSGSFRLNVNGALRTTVANGQFTLYNNAPGAGTVLLGALEATGGIGPQLRFSGAGSGFMDIGQNSLGDFVVEGSDNARLTVLNGGRVGIGTSSPAAMLDVQGGADSNGGSDPVALAFSWRGNGYRHFVRSRHNAGVTGSGNNLDFYLNSSTTSAGSASPGTGNVQVMTMESNNGQARVGIGTIAPVGRLHIVNDDGGGGAADDYLIDEYGPGDQGIYLRHAGGTLAAPTDLSNGEHIGRLSFVPRFGSVLGYVGGSMVQSYYRGNGSNNLTDLQLYTSGTERLRISETGNVGIGTTTPGAKLEVNGDLRVPAANAYTYATPKAYSRHLGAADFMPQTSATTKLAGPYHTFYPGAANGVFEASVHLPQGAAIANLSVFLGDNISGNSINIKLQAVQQVTGNTSTLADYTSVDNFSTYQWVTVPATTTIDNNNFNYYLQVTMTSSSSTLSVGNVRVNYTVNQAE</sequence>
<feature type="chain" id="PRO_5045982166" evidence="1">
    <location>
        <begin position="23"/>
        <end position="609"/>
    </location>
</feature>
<accession>A0ABP8HXE6</accession>
<organism evidence="2 3">
    <name type="scientific">Hymenobacter saemangeumensis</name>
    <dbReference type="NCBI Taxonomy" id="1084522"/>
    <lineage>
        <taxon>Bacteria</taxon>
        <taxon>Pseudomonadati</taxon>
        <taxon>Bacteroidota</taxon>
        <taxon>Cytophagia</taxon>
        <taxon>Cytophagales</taxon>
        <taxon>Hymenobacteraceae</taxon>
        <taxon>Hymenobacter</taxon>
    </lineage>
</organism>
<keyword evidence="3" id="KW-1185">Reference proteome</keyword>
<evidence type="ECO:0000256" key="1">
    <source>
        <dbReference type="SAM" id="SignalP"/>
    </source>
</evidence>
<protein>
    <submittedName>
        <fullName evidence="2">Uncharacterized protein</fullName>
    </submittedName>
</protein>
<feature type="signal peptide" evidence="1">
    <location>
        <begin position="1"/>
        <end position="22"/>
    </location>
</feature>
<name>A0ABP8HXE6_9BACT</name>
<keyword evidence="1" id="KW-0732">Signal</keyword>
<evidence type="ECO:0000313" key="3">
    <source>
        <dbReference type="Proteomes" id="UP001501153"/>
    </source>
</evidence>